<dbReference type="EMBL" id="JAIPUX010000439">
    <property type="protein sequence ID" value="KAH0629638.1"/>
    <property type="molecule type" value="Genomic_DNA"/>
</dbReference>
<dbReference type="InterPro" id="IPR018378">
    <property type="entry name" value="C-type_lectin_CS"/>
</dbReference>
<comment type="subcellular location">
    <subcellularLocation>
        <location evidence="1">Secreted</location>
    </subcellularLocation>
</comment>
<proteinExistence type="predicted"/>
<dbReference type="PROSITE" id="PS00615">
    <property type="entry name" value="C_TYPE_LECTIN_1"/>
    <property type="match status" value="1"/>
</dbReference>
<evidence type="ECO:0000313" key="6">
    <source>
        <dbReference type="Proteomes" id="UP000826234"/>
    </source>
</evidence>
<dbReference type="Gene3D" id="3.10.100.10">
    <property type="entry name" value="Mannose-Binding Protein A, subunit A"/>
    <property type="match status" value="2"/>
</dbReference>
<dbReference type="InterPro" id="IPR042190">
    <property type="entry name" value="KLRG1"/>
</dbReference>
<reference evidence="5 6" key="1">
    <citation type="journal article" date="2022" name="Gigascience">
        <title>A chromosome-level genome assembly and annotation of the desert horned lizard, Phrynosoma platyrhinos, provides insight into chromosomal rearrangements among reptiles.</title>
        <authorList>
            <person name="Koochekian N."/>
            <person name="Ascanio A."/>
            <person name="Farleigh K."/>
            <person name="Card D.C."/>
            <person name="Schield D.R."/>
            <person name="Castoe T.A."/>
            <person name="Jezkova T."/>
        </authorList>
    </citation>
    <scope>NUCLEOTIDE SEQUENCE [LARGE SCALE GENOMIC DNA]</scope>
    <source>
        <strain evidence="5">NK-2021</strain>
    </source>
</reference>
<dbReference type="Proteomes" id="UP000826234">
    <property type="component" value="Unassembled WGS sequence"/>
</dbReference>
<keyword evidence="6" id="KW-1185">Reference proteome</keyword>
<evidence type="ECO:0000313" key="5">
    <source>
        <dbReference type="EMBL" id="KAH0629638.1"/>
    </source>
</evidence>
<keyword evidence="3" id="KW-1015">Disulfide bond</keyword>
<dbReference type="PANTHER" id="PTHR47648">
    <property type="entry name" value="KILLER CELL LECTIN-LIKE RECEPTOR SUBFAMILY G MEMBER 1"/>
    <property type="match status" value="1"/>
</dbReference>
<dbReference type="PROSITE" id="PS50041">
    <property type="entry name" value="C_TYPE_LECTIN_2"/>
    <property type="match status" value="1"/>
</dbReference>
<feature type="domain" description="C-type lectin" evidence="4">
    <location>
        <begin position="46"/>
        <end position="133"/>
    </location>
</feature>
<sequence length="138" mass="15591">MLSHVCRSLISGPDKIVLCRVCFAASICGGGKSLVSHSCPTKWEMQGRYCYYFSSEKKNWTDALWHCINKKANLASVWSDEEQVSLFASAMMGEVFWDKGEPQMSHEKNCGIIQPNGTWASAMCSLHHHWICKKKLIC</sequence>
<gene>
    <name evidence="5" type="ORF">JD844_011864</name>
</gene>
<comment type="caution">
    <text evidence="5">The sequence shown here is derived from an EMBL/GenBank/DDBJ whole genome shotgun (WGS) entry which is preliminary data.</text>
</comment>
<dbReference type="InterPro" id="IPR016187">
    <property type="entry name" value="CTDL_fold"/>
</dbReference>
<dbReference type="SMART" id="SM00034">
    <property type="entry name" value="CLECT"/>
    <property type="match status" value="1"/>
</dbReference>
<evidence type="ECO:0000259" key="4">
    <source>
        <dbReference type="PROSITE" id="PS50041"/>
    </source>
</evidence>
<keyword evidence="2" id="KW-0964">Secreted</keyword>
<accession>A0ABQ7TJ46</accession>
<evidence type="ECO:0000256" key="1">
    <source>
        <dbReference type="ARBA" id="ARBA00004613"/>
    </source>
</evidence>
<name>A0ABQ7TJ46_PHRPL</name>
<evidence type="ECO:0000256" key="2">
    <source>
        <dbReference type="ARBA" id="ARBA00022525"/>
    </source>
</evidence>
<organism evidence="5 6">
    <name type="scientific">Phrynosoma platyrhinos</name>
    <name type="common">Desert horned lizard</name>
    <dbReference type="NCBI Taxonomy" id="52577"/>
    <lineage>
        <taxon>Eukaryota</taxon>
        <taxon>Metazoa</taxon>
        <taxon>Chordata</taxon>
        <taxon>Craniata</taxon>
        <taxon>Vertebrata</taxon>
        <taxon>Euteleostomi</taxon>
        <taxon>Lepidosauria</taxon>
        <taxon>Squamata</taxon>
        <taxon>Bifurcata</taxon>
        <taxon>Unidentata</taxon>
        <taxon>Episquamata</taxon>
        <taxon>Toxicofera</taxon>
        <taxon>Iguania</taxon>
        <taxon>Phrynosomatidae</taxon>
        <taxon>Phrynosomatinae</taxon>
        <taxon>Phrynosoma</taxon>
    </lineage>
</organism>
<evidence type="ECO:0000256" key="3">
    <source>
        <dbReference type="ARBA" id="ARBA00023157"/>
    </source>
</evidence>
<dbReference type="SUPFAM" id="SSF56436">
    <property type="entry name" value="C-type lectin-like"/>
    <property type="match status" value="1"/>
</dbReference>
<dbReference type="InterPro" id="IPR016186">
    <property type="entry name" value="C-type_lectin-like/link_sf"/>
</dbReference>
<dbReference type="InterPro" id="IPR001304">
    <property type="entry name" value="C-type_lectin-like"/>
</dbReference>
<protein>
    <recommendedName>
        <fullName evidence="4">C-type lectin domain-containing protein</fullName>
    </recommendedName>
</protein>
<dbReference type="PANTHER" id="PTHR47648:SF1">
    <property type="entry name" value="KILLER CELL LECTIN-LIKE RECEPTOR SUBFAMILY G MEMBER 1"/>
    <property type="match status" value="1"/>
</dbReference>